<name>M0MNS4_HALMO</name>
<sequence length="125" mass="14568">MLDLQCSVEWKHDTKLGLQVVRRNADDLLSVAADKEFHDWMGKFEFYTLDVDPLVLERGSSLETVGHNALIREAGYSQRWMSETSYSTTKRSLGSAVRAQFWYREFRKIILMFAISNIEQLCEKL</sequence>
<evidence type="ECO:0000313" key="1">
    <source>
        <dbReference type="EMBL" id="EMA47316.1"/>
    </source>
</evidence>
<dbReference type="AlphaFoldDB" id="M0MNS4"/>
<keyword evidence="2" id="KW-1185">Reference proteome</keyword>
<organism evidence="1 2">
    <name type="scientific">Halococcus morrhuae DSM 1307</name>
    <dbReference type="NCBI Taxonomy" id="931277"/>
    <lineage>
        <taxon>Archaea</taxon>
        <taxon>Methanobacteriati</taxon>
        <taxon>Methanobacteriota</taxon>
        <taxon>Stenosarchaea group</taxon>
        <taxon>Halobacteria</taxon>
        <taxon>Halobacteriales</taxon>
        <taxon>Halococcaceae</taxon>
        <taxon>Halococcus</taxon>
    </lineage>
</organism>
<reference evidence="1 2" key="1">
    <citation type="journal article" date="2014" name="PLoS Genet.">
        <title>Phylogenetically driven sequencing of extremely halophilic archaea reveals strategies for static and dynamic osmo-response.</title>
        <authorList>
            <person name="Becker E.A."/>
            <person name="Seitzer P.M."/>
            <person name="Tritt A."/>
            <person name="Larsen D."/>
            <person name="Krusor M."/>
            <person name="Yao A.I."/>
            <person name="Wu D."/>
            <person name="Madern D."/>
            <person name="Eisen J.A."/>
            <person name="Darling A.E."/>
            <person name="Facciotti M.T."/>
        </authorList>
    </citation>
    <scope>NUCLEOTIDE SEQUENCE [LARGE SCALE GENOMIC DNA]</scope>
    <source>
        <strain evidence="1 2">DSM 1307</strain>
    </source>
</reference>
<dbReference type="Proteomes" id="UP000011568">
    <property type="component" value="Unassembled WGS sequence"/>
</dbReference>
<dbReference type="PATRIC" id="fig|931277.6.peg.1061"/>
<accession>M0MNS4</accession>
<gene>
    <name evidence="1" type="ORF">C448_05448</name>
</gene>
<evidence type="ECO:0000313" key="2">
    <source>
        <dbReference type="Proteomes" id="UP000011568"/>
    </source>
</evidence>
<dbReference type="EMBL" id="AOMC01000079">
    <property type="protein sequence ID" value="EMA47316.1"/>
    <property type="molecule type" value="Genomic_DNA"/>
</dbReference>
<protein>
    <submittedName>
        <fullName evidence="1">Transposase IS4 family protein</fullName>
    </submittedName>
</protein>
<proteinExistence type="predicted"/>
<dbReference type="eggNOG" id="arCOG02751">
    <property type="taxonomic scope" value="Archaea"/>
</dbReference>
<comment type="caution">
    <text evidence="1">The sequence shown here is derived from an EMBL/GenBank/DDBJ whole genome shotgun (WGS) entry which is preliminary data.</text>
</comment>